<reference evidence="7 8" key="1">
    <citation type="journal article" date="2010" name="Stand. Genomic Sci.">
        <title>Complete genome sequence of Cellulomonas flavigena type strain (134).</title>
        <authorList>
            <person name="Abt B."/>
            <person name="Foster B."/>
            <person name="Lapidus A."/>
            <person name="Clum A."/>
            <person name="Sun H."/>
            <person name="Pukall R."/>
            <person name="Lucas S."/>
            <person name="Glavina Del Rio T."/>
            <person name="Nolan M."/>
            <person name="Tice H."/>
            <person name="Cheng J.F."/>
            <person name="Pitluck S."/>
            <person name="Liolios K."/>
            <person name="Ivanova N."/>
            <person name="Mavromatis K."/>
            <person name="Ovchinnikova G."/>
            <person name="Pati A."/>
            <person name="Goodwin L."/>
            <person name="Chen A."/>
            <person name="Palaniappan K."/>
            <person name="Land M."/>
            <person name="Hauser L."/>
            <person name="Chang Y.J."/>
            <person name="Jeffries C.D."/>
            <person name="Rohde M."/>
            <person name="Goker M."/>
            <person name="Woyke T."/>
            <person name="Bristow J."/>
            <person name="Eisen J.A."/>
            <person name="Markowitz V."/>
            <person name="Hugenholtz P."/>
            <person name="Kyrpides N.C."/>
            <person name="Klenk H.P."/>
        </authorList>
    </citation>
    <scope>NUCLEOTIDE SEQUENCE [LARGE SCALE GENOMIC DNA]</scope>
    <source>
        <strain evidence="8">ATCC 482 / DSM 20109 / BCRC 11376 / JCM 18109 / NBRC 3775 / NCIMB 8073 / NRS 134</strain>
    </source>
</reference>
<gene>
    <name evidence="7" type="ordered locus">Cfla_0893</name>
</gene>
<dbReference type="OrthoDB" id="3180470at2"/>
<organism evidence="7 8">
    <name type="scientific">Cellulomonas flavigena (strain ATCC 482 / DSM 20109 / BCRC 11376 / JCM 18109 / NBRC 3775 / NCIMB 8073 / NRS 134)</name>
    <dbReference type="NCBI Taxonomy" id="446466"/>
    <lineage>
        <taxon>Bacteria</taxon>
        <taxon>Bacillati</taxon>
        <taxon>Actinomycetota</taxon>
        <taxon>Actinomycetes</taxon>
        <taxon>Micrococcales</taxon>
        <taxon>Cellulomonadaceae</taxon>
        <taxon>Cellulomonas</taxon>
    </lineage>
</organism>
<comment type="similarity">
    <text evidence="2">Belongs to the glycosyltransferase 2 family.</text>
</comment>
<dbReference type="HOGENOM" id="CLU_025996_3_0_11"/>
<name>D5UK60_CELFN</name>
<comment type="pathway">
    <text evidence="1">Cell wall biogenesis; cell wall polysaccharide biosynthesis.</text>
</comment>
<feature type="compositionally biased region" description="Low complexity" evidence="5">
    <location>
        <begin position="1"/>
        <end position="10"/>
    </location>
</feature>
<evidence type="ECO:0000256" key="3">
    <source>
        <dbReference type="ARBA" id="ARBA00022676"/>
    </source>
</evidence>
<dbReference type="RefSeq" id="WP_013116136.1">
    <property type="nucleotide sequence ID" value="NC_014151.1"/>
</dbReference>
<dbReference type="Pfam" id="PF00535">
    <property type="entry name" value="Glycos_transf_2"/>
    <property type="match status" value="1"/>
</dbReference>
<evidence type="ECO:0000256" key="1">
    <source>
        <dbReference type="ARBA" id="ARBA00004776"/>
    </source>
</evidence>
<evidence type="ECO:0000256" key="2">
    <source>
        <dbReference type="ARBA" id="ARBA00006739"/>
    </source>
</evidence>
<dbReference type="AlphaFoldDB" id="D5UK60"/>
<dbReference type="GO" id="GO:0016757">
    <property type="term" value="F:glycosyltransferase activity"/>
    <property type="evidence" value="ECO:0007669"/>
    <property type="project" value="UniProtKB-KW"/>
</dbReference>
<accession>D5UK60</accession>
<sequence>MSTRTTTTDLTTRDHDVTTTDPTAPSSQATTRTVTVAMLTYRRPDDLRSALPLVCAQLPREHAELLVVDNDPDGGARPVVEAGGDARIRYVHEPTPGIAAARNRALAETTADVLVFIDDDERPSEAWLSSLLAVHEREACAAVVGPVVSEYEIEPDPWIRDGGFFDRRRPATGAVVEAAATNNLLLDMAVVRRLGLEFDVRYGLTGGSDTLFTRRLSAAGERIVWCAEAPVVDVVPRARLTRRWVLQKALRSGNSWSRTSLELAPGGLRSLPVRARLLGEGLVRVAGGTARLALGKATRNRRHEAHGARVLVRGAGLVSGAVGWIYTEYRRTSPDRT</sequence>
<evidence type="ECO:0000256" key="5">
    <source>
        <dbReference type="SAM" id="MobiDB-lite"/>
    </source>
</evidence>
<dbReference type="EMBL" id="CP001964">
    <property type="protein sequence ID" value="ADG73802.1"/>
    <property type="molecule type" value="Genomic_DNA"/>
</dbReference>
<dbReference type="SUPFAM" id="SSF53448">
    <property type="entry name" value="Nucleotide-diphospho-sugar transferases"/>
    <property type="match status" value="1"/>
</dbReference>
<dbReference type="eggNOG" id="COG1216">
    <property type="taxonomic scope" value="Bacteria"/>
</dbReference>
<keyword evidence="3" id="KW-0328">Glycosyltransferase</keyword>
<feature type="region of interest" description="Disordered" evidence="5">
    <location>
        <begin position="1"/>
        <end position="29"/>
    </location>
</feature>
<dbReference type="InterPro" id="IPR029044">
    <property type="entry name" value="Nucleotide-diphossugar_trans"/>
</dbReference>
<dbReference type="InterPro" id="IPR001173">
    <property type="entry name" value="Glyco_trans_2-like"/>
</dbReference>
<evidence type="ECO:0000313" key="8">
    <source>
        <dbReference type="Proteomes" id="UP000000849"/>
    </source>
</evidence>
<dbReference type="Proteomes" id="UP000000849">
    <property type="component" value="Chromosome"/>
</dbReference>
<evidence type="ECO:0000256" key="4">
    <source>
        <dbReference type="ARBA" id="ARBA00022679"/>
    </source>
</evidence>
<protein>
    <submittedName>
        <fullName evidence="7">Glycosyl transferase family 2</fullName>
    </submittedName>
</protein>
<dbReference type="PANTHER" id="PTHR43179">
    <property type="entry name" value="RHAMNOSYLTRANSFERASE WBBL"/>
    <property type="match status" value="1"/>
</dbReference>
<dbReference type="STRING" id="446466.Cfla_0893"/>
<keyword evidence="4 7" id="KW-0808">Transferase</keyword>
<dbReference type="KEGG" id="cfl:Cfla_0893"/>
<dbReference type="Gene3D" id="3.90.550.10">
    <property type="entry name" value="Spore Coat Polysaccharide Biosynthesis Protein SpsA, Chain A"/>
    <property type="match status" value="1"/>
</dbReference>
<dbReference type="PANTHER" id="PTHR43179:SF12">
    <property type="entry name" value="GALACTOFURANOSYLTRANSFERASE GLFT2"/>
    <property type="match status" value="1"/>
</dbReference>
<evidence type="ECO:0000313" key="7">
    <source>
        <dbReference type="EMBL" id="ADG73802.1"/>
    </source>
</evidence>
<proteinExistence type="inferred from homology"/>
<evidence type="ECO:0000259" key="6">
    <source>
        <dbReference type="Pfam" id="PF00535"/>
    </source>
</evidence>
<keyword evidence="8" id="KW-1185">Reference proteome</keyword>
<feature type="domain" description="Glycosyltransferase 2-like" evidence="6">
    <location>
        <begin position="35"/>
        <end position="158"/>
    </location>
</feature>
<dbReference type="CAZy" id="GT2">
    <property type="family name" value="Glycosyltransferase Family 2"/>
</dbReference>